<dbReference type="Proteomes" id="UP000031668">
    <property type="component" value="Unassembled WGS sequence"/>
</dbReference>
<accession>A0A0C2JAT4</accession>
<protein>
    <submittedName>
        <fullName evidence="1">Uncharacterized protein</fullName>
    </submittedName>
</protein>
<organism evidence="1 2">
    <name type="scientific">Thelohanellus kitauei</name>
    <name type="common">Myxosporean</name>
    <dbReference type="NCBI Taxonomy" id="669202"/>
    <lineage>
        <taxon>Eukaryota</taxon>
        <taxon>Metazoa</taxon>
        <taxon>Cnidaria</taxon>
        <taxon>Myxozoa</taxon>
        <taxon>Myxosporea</taxon>
        <taxon>Bivalvulida</taxon>
        <taxon>Platysporina</taxon>
        <taxon>Myxobolidae</taxon>
        <taxon>Thelohanellus</taxon>
    </lineage>
</organism>
<gene>
    <name evidence="1" type="ORF">RF11_02447</name>
</gene>
<name>A0A0C2JAT4_THEKT</name>
<evidence type="ECO:0000313" key="1">
    <source>
        <dbReference type="EMBL" id="KII66248.1"/>
    </source>
</evidence>
<dbReference type="AlphaFoldDB" id="A0A0C2JAT4"/>
<proteinExistence type="predicted"/>
<keyword evidence="2" id="KW-1185">Reference proteome</keyword>
<reference evidence="1 2" key="1">
    <citation type="journal article" date="2014" name="Genome Biol. Evol.">
        <title>The genome of the myxosporean Thelohanellus kitauei shows adaptations to nutrient acquisition within its fish host.</title>
        <authorList>
            <person name="Yang Y."/>
            <person name="Xiong J."/>
            <person name="Zhou Z."/>
            <person name="Huo F."/>
            <person name="Miao W."/>
            <person name="Ran C."/>
            <person name="Liu Y."/>
            <person name="Zhang J."/>
            <person name="Feng J."/>
            <person name="Wang M."/>
            <person name="Wang M."/>
            <person name="Wang L."/>
            <person name="Yao B."/>
        </authorList>
    </citation>
    <scope>NUCLEOTIDE SEQUENCE [LARGE SCALE GENOMIC DNA]</scope>
    <source>
        <strain evidence="1">Wuqing</strain>
    </source>
</reference>
<evidence type="ECO:0000313" key="2">
    <source>
        <dbReference type="Proteomes" id="UP000031668"/>
    </source>
</evidence>
<dbReference type="EMBL" id="JWZT01003589">
    <property type="protein sequence ID" value="KII66248.1"/>
    <property type="molecule type" value="Genomic_DNA"/>
</dbReference>
<comment type="caution">
    <text evidence="1">The sequence shown here is derived from an EMBL/GenBank/DDBJ whole genome shotgun (WGS) entry which is preliminary data.</text>
</comment>
<sequence length="142" mass="16649">MCWRPISEVTSYRNPCKLFVQSYALKRLTFLTKFHFHNRLLSEESDLSYNIFEHLSDKHVHCKYFSLAVDESIDNVDTAQLEEHLAEFNEIDKEEIDGVYSPKIAEHQRCLSSDENEHFPTQNKNESLGFVKQCTYLKNIAA</sequence>